<dbReference type="GO" id="GO:0006397">
    <property type="term" value="P:mRNA processing"/>
    <property type="evidence" value="ECO:0007669"/>
    <property type="project" value="UniProtKB-KW"/>
</dbReference>
<dbReference type="Pfam" id="PF17098">
    <property type="entry name" value="Wtap"/>
    <property type="match status" value="1"/>
</dbReference>
<feature type="region of interest" description="Disordered" evidence="6">
    <location>
        <begin position="181"/>
        <end position="372"/>
    </location>
</feature>
<comment type="subcellular location">
    <subcellularLocation>
        <location evidence="1">Nucleus</location>
    </subcellularLocation>
</comment>
<dbReference type="EMBL" id="MU155292">
    <property type="protein sequence ID" value="KAF9476481.1"/>
    <property type="molecule type" value="Genomic_DNA"/>
</dbReference>
<evidence type="ECO:0000256" key="1">
    <source>
        <dbReference type="ARBA" id="ARBA00004123"/>
    </source>
</evidence>
<dbReference type="GO" id="GO:0008380">
    <property type="term" value="P:RNA splicing"/>
    <property type="evidence" value="ECO:0007669"/>
    <property type="project" value="UniProtKB-KW"/>
</dbReference>
<evidence type="ECO:0000256" key="2">
    <source>
        <dbReference type="ARBA" id="ARBA00010313"/>
    </source>
</evidence>
<evidence type="ECO:0000256" key="4">
    <source>
        <dbReference type="ARBA" id="ARBA00023187"/>
    </source>
</evidence>
<feature type="compositionally biased region" description="Basic and acidic residues" evidence="6">
    <location>
        <begin position="260"/>
        <end position="319"/>
    </location>
</feature>
<comment type="similarity">
    <text evidence="2">Belongs to the fl(2)d family.</text>
</comment>
<keyword evidence="4" id="KW-0508">mRNA splicing</keyword>
<feature type="compositionally biased region" description="Polar residues" evidence="6">
    <location>
        <begin position="204"/>
        <end position="214"/>
    </location>
</feature>
<dbReference type="GO" id="GO:0005634">
    <property type="term" value="C:nucleus"/>
    <property type="evidence" value="ECO:0007669"/>
    <property type="project" value="UniProtKB-SubCell"/>
</dbReference>
<dbReference type="GO" id="GO:0016556">
    <property type="term" value="P:mRNA modification"/>
    <property type="evidence" value="ECO:0007669"/>
    <property type="project" value="InterPro"/>
</dbReference>
<reference evidence="7" key="1">
    <citation type="submission" date="2020-11" db="EMBL/GenBank/DDBJ databases">
        <authorList>
            <consortium name="DOE Joint Genome Institute"/>
            <person name="Ahrendt S."/>
            <person name="Riley R."/>
            <person name="Andreopoulos W."/>
            <person name="Labutti K."/>
            <person name="Pangilinan J."/>
            <person name="Ruiz-Duenas F.J."/>
            <person name="Barrasa J.M."/>
            <person name="Sanchez-Garcia M."/>
            <person name="Camarero S."/>
            <person name="Miyauchi S."/>
            <person name="Serrano A."/>
            <person name="Linde D."/>
            <person name="Babiker R."/>
            <person name="Drula E."/>
            <person name="Ayuso-Fernandez I."/>
            <person name="Pacheco R."/>
            <person name="Padilla G."/>
            <person name="Ferreira P."/>
            <person name="Barriuso J."/>
            <person name="Kellner H."/>
            <person name="Castanera R."/>
            <person name="Alfaro M."/>
            <person name="Ramirez L."/>
            <person name="Pisabarro A.G."/>
            <person name="Kuo A."/>
            <person name="Tritt A."/>
            <person name="Lipzen A."/>
            <person name="He G."/>
            <person name="Yan M."/>
            <person name="Ng V."/>
            <person name="Cullen D."/>
            <person name="Martin F."/>
            <person name="Rosso M.-N."/>
            <person name="Henrissat B."/>
            <person name="Hibbett D."/>
            <person name="Martinez A.T."/>
            <person name="Grigoriev I.V."/>
        </authorList>
    </citation>
    <scope>NUCLEOTIDE SEQUENCE</scope>
    <source>
        <strain evidence="7">CIRM-BRFM 674</strain>
    </source>
</reference>
<organism evidence="7 8">
    <name type="scientific">Pholiota conissans</name>
    <dbReference type="NCBI Taxonomy" id="109636"/>
    <lineage>
        <taxon>Eukaryota</taxon>
        <taxon>Fungi</taxon>
        <taxon>Dikarya</taxon>
        <taxon>Basidiomycota</taxon>
        <taxon>Agaricomycotina</taxon>
        <taxon>Agaricomycetes</taxon>
        <taxon>Agaricomycetidae</taxon>
        <taxon>Agaricales</taxon>
        <taxon>Agaricineae</taxon>
        <taxon>Strophariaceae</taxon>
        <taxon>Pholiota</taxon>
    </lineage>
</organism>
<evidence type="ECO:0000256" key="3">
    <source>
        <dbReference type="ARBA" id="ARBA00022664"/>
    </source>
</evidence>
<keyword evidence="3" id="KW-0507">mRNA processing</keyword>
<comment type="caution">
    <text evidence="7">The sequence shown here is derived from an EMBL/GenBank/DDBJ whole genome shotgun (WGS) entry which is preliminary data.</text>
</comment>
<evidence type="ECO:0000313" key="8">
    <source>
        <dbReference type="Proteomes" id="UP000807469"/>
    </source>
</evidence>
<name>A0A9P6CR05_9AGAR</name>
<dbReference type="Proteomes" id="UP000807469">
    <property type="component" value="Unassembled WGS sequence"/>
</dbReference>
<keyword evidence="5" id="KW-0539">Nucleus</keyword>
<evidence type="ECO:0000313" key="7">
    <source>
        <dbReference type="EMBL" id="KAF9476481.1"/>
    </source>
</evidence>
<feature type="compositionally biased region" description="Basic and acidic residues" evidence="6">
    <location>
        <begin position="238"/>
        <end position="251"/>
    </location>
</feature>
<dbReference type="InterPro" id="IPR033757">
    <property type="entry name" value="WTAP"/>
</dbReference>
<proteinExistence type="inferred from homology"/>
<evidence type="ECO:0000256" key="6">
    <source>
        <dbReference type="SAM" id="MobiDB-lite"/>
    </source>
</evidence>
<keyword evidence="8" id="KW-1185">Reference proteome</keyword>
<dbReference type="AlphaFoldDB" id="A0A9P6CR05"/>
<dbReference type="OrthoDB" id="3363802at2759"/>
<feature type="compositionally biased region" description="Gly residues" evidence="6">
    <location>
        <begin position="330"/>
        <end position="339"/>
    </location>
</feature>
<accession>A0A9P6CR05</accession>
<sequence>MDIPSTRELELEILLREKDAQLAEMTDEISALRQYLSKDPGPSTADAVTLPPALLSVLLPHINSSAQNATSNTTSTVNAALTQRARVLQEENDELYELLKHSETGKLKDEVRGMRRVVAKLEGALKDSHKVILSLSTELDKAYETILMSSRQPGNSVKSKSHSYSPHNSYYSVTITDAAANGNASNRPLPTEPRAHKRPRLSEPQISSPVQSTPVRLAPSLPLKPQAYHHNSNGPPPRSDHPRDQRRHSNDNGRNLKPAIKMEVDGDDRGSSPHNRDRDRIRERERNDTSKARERDRAKERERPREFSFGKDWDRDGNKNTHSRRNGSSHRGGGGGGSGVSSRQPKGNDRNSNATNQTSDNANRTLQERLGL</sequence>
<evidence type="ECO:0000256" key="5">
    <source>
        <dbReference type="ARBA" id="ARBA00023242"/>
    </source>
</evidence>
<protein>
    <submittedName>
        <fullName evidence="7">Uncharacterized protein</fullName>
    </submittedName>
</protein>
<gene>
    <name evidence="7" type="ORF">BDN70DRAFT_882303</name>
</gene>
<feature type="compositionally biased region" description="Polar residues" evidence="6">
    <location>
        <begin position="350"/>
        <end position="365"/>
    </location>
</feature>
<dbReference type="GO" id="GO:0000381">
    <property type="term" value="P:regulation of alternative mRNA splicing, via spliceosome"/>
    <property type="evidence" value="ECO:0007669"/>
    <property type="project" value="InterPro"/>
</dbReference>